<gene>
    <name evidence="1" type="ordered locus">Mhun_0631</name>
</gene>
<dbReference type="HOGENOM" id="CLU_161787_0_0_2"/>
<evidence type="ECO:0000313" key="2">
    <source>
        <dbReference type="Proteomes" id="UP000001941"/>
    </source>
</evidence>
<dbReference type="RefSeq" id="WP_011447671.1">
    <property type="nucleotide sequence ID" value="NC_007796.1"/>
</dbReference>
<dbReference type="EnsemblBacteria" id="ABD40387">
    <property type="protein sequence ID" value="ABD40387"/>
    <property type="gene ID" value="Mhun_0631"/>
</dbReference>
<sequence length="126" mass="14471">MTFAPEINQTSTHSGTGSTLELTEDKILKTFERIHILVDTRSIIFSAHARTRMFERGISSEDILPILSKGEIIETYDDDTPCPSFLMLGYIHDSVLHIVIAVCEDHIKIVTVYHPDNRWINDKMRR</sequence>
<dbReference type="InParanoid" id="Q2FLJ7"/>
<organism evidence="1 2">
    <name type="scientific">Methanospirillum hungatei JF-1 (strain ATCC 27890 / DSM 864 / NBRC 100397 / JF-1)</name>
    <dbReference type="NCBI Taxonomy" id="323259"/>
    <lineage>
        <taxon>Archaea</taxon>
        <taxon>Methanobacteriati</taxon>
        <taxon>Methanobacteriota</taxon>
        <taxon>Stenosarchaea group</taxon>
        <taxon>Methanomicrobia</taxon>
        <taxon>Methanomicrobiales</taxon>
        <taxon>Methanospirillaceae</taxon>
        <taxon>Methanospirillum</taxon>
    </lineage>
</organism>
<dbReference type="Proteomes" id="UP000001941">
    <property type="component" value="Chromosome"/>
</dbReference>
<dbReference type="InterPro" id="IPR025354">
    <property type="entry name" value="DUF4258"/>
</dbReference>
<dbReference type="STRING" id="323259.Mhun_0631"/>
<name>Q2FLJ7_METHJ</name>
<dbReference type="AlphaFoldDB" id="Q2FLJ7"/>
<protein>
    <recommendedName>
        <fullName evidence="3">DUF4258 domain-containing protein</fullName>
    </recommendedName>
</protein>
<reference evidence="2" key="1">
    <citation type="journal article" date="2016" name="Stand. Genomic Sci.">
        <title>Complete genome sequence of Methanospirillum hungatei type strain JF1.</title>
        <authorList>
            <person name="Gunsalus R.P."/>
            <person name="Cook L.E."/>
            <person name="Crable B."/>
            <person name="Rohlin L."/>
            <person name="McDonald E."/>
            <person name="Mouttaki H."/>
            <person name="Sieber J.R."/>
            <person name="Poweleit N."/>
            <person name="Zhou H."/>
            <person name="Lapidus A.L."/>
            <person name="Daligault H.E."/>
            <person name="Land M."/>
            <person name="Gilna P."/>
            <person name="Ivanova N."/>
            <person name="Kyrpides N."/>
            <person name="Culley D.E."/>
            <person name="McInerney M.J."/>
        </authorList>
    </citation>
    <scope>NUCLEOTIDE SEQUENCE [LARGE SCALE GENOMIC DNA]</scope>
    <source>
        <strain evidence="2">ATCC 27890 / DSM 864 / NBRC 100397 / JF-1</strain>
    </source>
</reference>
<dbReference type="KEGG" id="mhu:Mhun_0631"/>
<evidence type="ECO:0008006" key="3">
    <source>
        <dbReference type="Google" id="ProtNLM"/>
    </source>
</evidence>
<accession>Q2FLJ7</accession>
<dbReference type="Pfam" id="PF14076">
    <property type="entry name" value="DUF4258"/>
    <property type="match status" value="1"/>
</dbReference>
<dbReference type="OrthoDB" id="108650at2157"/>
<dbReference type="EMBL" id="CP000254">
    <property type="protein sequence ID" value="ABD40387.1"/>
    <property type="molecule type" value="Genomic_DNA"/>
</dbReference>
<evidence type="ECO:0000313" key="1">
    <source>
        <dbReference type="EMBL" id="ABD40387.1"/>
    </source>
</evidence>
<dbReference type="GeneID" id="3923083"/>
<proteinExistence type="predicted"/>
<dbReference type="eggNOG" id="arCOG07672">
    <property type="taxonomic scope" value="Archaea"/>
</dbReference>
<keyword evidence="2" id="KW-1185">Reference proteome</keyword>